<reference evidence="4 5" key="1">
    <citation type="journal article" date="2020" name="Nat. Food">
        <title>A phased Vanilla planifolia genome enables genetic improvement of flavour and production.</title>
        <authorList>
            <person name="Hasing T."/>
            <person name="Tang H."/>
            <person name="Brym M."/>
            <person name="Khazi F."/>
            <person name="Huang T."/>
            <person name="Chambers A.H."/>
        </authorList>
    </citation>
    <scope>NUCLEOTIDE SEQUENCE [LARGE SCALE GENOMIC DNA]</scope>
    <source>
        <tissue evidence="2">Leaf</tissue>
    </source>
</reference>
<name>A0A835P8F9_VANPL</name>
<keyword evidence="4" id="KW-1185">Reference proteome</keyword>
<gene>
    <name evidence="3" type="ORF">HPP92_028119</name>
    <name evidence="2" type="ORF">HPP92_028140</name>
</gene>
<dbReference type="EMBL" id="JADCNL010000412">
    <property type="protein sequence ID" value="KAG0447894.1"/>
    <property type="molecule type" value="Genomic_DNA"/>
</dbReference>
<sequence length="141" mass="15369">MSFSVFTEGGFPPPYLVEEGTGSSATSGETPLSGSIARRRRAAPVPGSGGFLSNPRPPLQQGLPFLYYDSLGKPQGRDTPRALCPSPTPLKVRWSLTWPLNYDGSSSPSIPSGEAGGLRQQRHPLRTSPYRCHHWPRPRRS</sequence>
<feature type="compositionally biased region" description="Polar residues" evidence="1">
    <location>
        <begin position="21"/>
        <end position="33"/>
    </location>
</feature>
<organism evidence="2 5">
    <name type="scientific">Vanilla planifolia</name>
    <name type="common">Vanilla</name>
    <dbReference type="NCBI Taxonomy" id="51239"/>
    <lineage>
        <taxon>Eukaryota</taxon>
        <taxon>Viridiplantae</taxon>
        <taxon>Streptophyta</taxon>
        <taxon>Embryophyta</taxon>
        <taxon>Tracheophyta</taxon>
        <taxon>Spermatophyta</taxon>
        <taxon>Magnoliopsida</taxon>
        <taxon>Liliopsida</taxon>
        <taxon>Asparagales</taxon>
        <taxon>Orchidaceae</taxon>
        <taxon>Vanilloideae</taxon>
        <taxon>Vanilleae</taxon>
        <taxon>Vanilla</taxon>
    </lineage>
</organism>
<feature type="region of interest" description="Disordered" evidence="1">
    <location>
        <begin position="105"/>
        <end position="141"/>
    </location>
</feature>
<evidence type="ECO:0000313" key="3">
    <source>
        <dbReference type="EMBL" id="KAG0447894.1"/>
    </source>
</evidence>
<dbReference type="AlphaFoldDB" id="A0A835P8F9"/>
<dbReference type="Proteomes" id="UP000639772">
    <property type="component" value="Unassembled WGS sequence"/>
</dbReference>
<proteinExistence type="predicted"/>
<protein>
    <submittedName>
        <fullName evidence="2">Uncharacterized protein</fullName>
    </submittedName>
</protein>
<evidence type="ECO:0000313" key="5">
    <source>
        <dbReference type="Proteomes" id="UP000639772"/>
    </source>
</evidence>
<evidence type="ECO:0000313" key="2">
    <source>
        <dbReference type="EMBL" id="KAG0447823.1"/>
    </source>
</evidence>
<evidence type="ECO:0000256" key="1">
    <source>
        <dbReference type="SAM" id="MobiDB-lite"/>
    </source>
</evidence>
<comment type="caution">
    <text evidence="2">The sequence shown here is derived from an EMBL/GenBank/DDBJ whole genome shotgun (WGS) entry which is preliminary data.</text>
</comment>
<feature type="region of interest" description="Disordered" evidence="1">
    <location>
        <begin position="1"/>
        <end position="57"/>
    </location>
</feature>
<dbReference type="Proteomes" id="UP000636800">
    <property type="component" value="Unassembled WGS sequence"/>
</dbReference>
<feature type="compositionally biased region" description="Basic residues" evidence="1">
    <location>
        <begin position="120"/>
        <end position="141"/>
    </location>
</feature>
<evidence type="ECO:0000313" key="4">
    <source>
        <dbReference type="Proteomes" id="UP000636800"/>
    </source>
</evidence>
<accession>A0A835P8F9</accession>
<dbReference type="EMBL" id="JADCNM010000413">
    <property type="protein sequence ID" value="KAG0447823.1"/>
    <property type="molecule type" value="Genomic_DNA"/>
</dbReference>